<organism evidence="2 3">
    <name type="scientific">Duncaniella muris</name>
    <dbReference type="NCBI Taxonomy" id="2094150"/>
    <lineage>
        <taxon>Bacteria</taxon>
        <taxon>Pseudomonadati</taxon>
        <taxon>Bacteroidota</taxon>
        <taxon>Bacteroidia</taxon>
        <taxon>Bacteroidales</taxon>
        <taxon>Muribaculaceae</taxon>
        <taxon>Duncaniella</taxon>
    </lineage>
</organism>
<dbReference type="EMBL" id="PUEC01000051">
    <property type="protein sequence ID" value="PWB00197.1"/>
    <property type="molecule type" value="Genomic_DNA"/>
</dbReference>
<dbReference type="PANTHER" id="PTHR34580">
    <property type="match status" value="1"/>
</dbReference>
<dbReference type="Pfam" id="PF13280">
    <property type="entry name" value="WYL"/>
    <property type="match status" value="1"/>
</dbReference>
<evidence type="ECO:0000313" key="2">
    <source>
        <dbReference type="EMBL" id="PWB00197.1"/>
    </source>
</evidence>
<protein>
    <submittedName>
        <fullName evidence="2">WYL domain-containing protein</fullName>
    </submittedName>
</protein>
<keyword evidence="3" id="KW-1185">Reference proteome</keyword>
<dbReference type="RefSeq" id="WP_107033453.1">
    <property type="nucleotide sequence ID" value="NZ_PUEC01000051.1"/>
</dbReference>
<dbReference type="PROSITE" id="PS52050">
    <property type="entry name" value="WYL"/>
    <property type="match status" value="1"/>
</dbReference>
<proteinExistence type="predicted"/>
<evidence type="ECO:0000313" key="3">
    <source>
        <dbReference type="Proteomes" id="UP000244905"/>
    </source>
</evidence>
<dbReference type="AlphaFoldDB" id="A0A2V1IK46"/>
<dbReference type="PANTHER" id="PTHR34580:SF1">
    <property type="entry name" value="PROTEIN PAFC"/>
    <property type="match status" value="1"/>
</dbReference>
<comment type="caution">
    <text evidence="2">The sequence shown here is derived from an EMBL/GenBank/DDBJ whole genome shotgun (WGS) entry which is preliminary data.</text>
</comment>
<gene>
    <name evidence="2" type="ORF">C5O23_13580</name>
</gene>
<name>A0A2V1IK46_9BACT</name>
<accession>A0A2V1IK46</accession>
<dbReference type="InterPro" id="IPR051534">
    <property type="entry name" value="CBASS_pafABC_assoc_protein"/>
</dbReference>
<sequence length="105" mass="12251">MEEGVTIEQIIKRAIEDKLTLEIDYAKNSYEKSSRVISDVSISSEYGVGYISAYCHMREEERTFKISRIVDARIVSNSNRRTVKPQFNYEFDASKSIFNLYGEEY</sequence>
<dbReference type="GeneID" id="82527346"/>
<dbReference type="InterPro" id="IPR026881">
    <property type="entry name" value="WYL_dom"/>
</dbReference>
<reference evidence="3" key="1">
    <citation type="submission" date="2018-02" db="EMBL/GenBank/DDBJ databases">
        <authorList>
            <person name="Clavel T."/>
            <person name="Strowig T."/>
        </authorList>
    </citation>
    <scope>NUCLEOTIDE SEQUENCE [LARGE SCALE GENOMIC DNA]</scope>
    <source>
        <strain evidence="3">DSM 103720</strain>
    </source>
</reference>
<feature type="domain" description="WYL" evidence="1">
    <location>
        <begin position="10"/>
        <end position="73"/>
    </location>
</feature>
<evidence type="ECO:0000259" key="1">
    <source>
        <dbReference type="Pfam" id="PF13280"/>
    </source>
</evidence>
<dbReference type="Proteomes" id="UP000244905">
    <property type="component" value="Unassembled WGS sequence"/>
</dbReference>